<dbReference type="AlphaFoldDB" id="C2M9J2"/>
<feature type="transmembrane region" description="Helical" evidence="11">
    <location>
        <begin position="12"/>
        <end position="33"/>
    </location>
</feature>
<proteinExistence type="predicted"/>
<evidence type="ECO:0000256" key="3">
    <source>
        <dbReference type="ARBA" id="ARBA00022475"/>
    </source>
</evidence>
<dbReference type="InterPro" id="IPR005311">
    <property type="entry name" value="PBP_dimer"/>
</dbReference>
<dbReference type="SUPFAM" id="SSF56601">
    <property type="entry name" value="beta-lactamase/transpeptidase-like"/>
    <property type="match status" value="1"/>
</dbReference>
<feature type="domain" description="Penicillin-binding protein transpeptidase" evidence="12">
    <location>
        <begin position="261"/>
        <end position="573"/>
    </location>
</feature>
<keyword evidence="10" id="KW-0961">Cell wall biogenesis/degradation</keyword>
<dbReference type="Gene3D" id="3.30.1390.30">
    <property type="entry name" value="Penicillin-binding protein 2a, domain 3"/>
    <property type="match status" value="1"/>
</dbReference>
<keyword evidence="6" id="KW-0133">Cell shape</keyword>
<sequence length="618" mass="68713">MERPHRRLRIAVLPLIAIGIVALYITRLGYLQLVSTEYKERAMHNALYEEVIFPDRGVIYDRKGTLLVYNEPAYDLLVTTKELADTLDTPLLASLLHTSEQELDERMTALRDRSINPGYSPFTPQLFWSQLTSEEAGFIQEQLFRLPGFTLRPRAVRRSDQPNAALLLGYLGESSPEELKADSTLALGQYVGKSGVERTYDKLLRGRNGVNLLLRDARGRIQGSYNEGADDIEAIPGEDLTLSIDIGLQSLGEKLMQGKRGAIVMIEPKSGEVLCLVSSPTYDVRMLQGKSLGKAHQQLILQEGKPLFNRAIMGTYPPGSTFKPAMGAVMLQEHLVTTSTLLSCARGYPRMRGRPACHGHASPLNLRSALTTSCNAYFCWGLHFLLDDRSRYPSVQDALNKWRDYMVNFGFGYKLGIDLAGENRGFIPNSSVYDRVYSRWNSSTIISLSIGQGEVLLTPLQMANLASIIANRGYYYTPHVVRKIEHTPLDTLFTTPHHTMVSPDYWEEIAQGMHGAVLAGTCRRANFAPGEINVCGKTGTAENRFGKDHSAFIGFAPLEEPKVAISVYVENGGFGAIFGVPIGRVMMEYYLRDGQLSGASQAIAEQISRQKIFYSHDL</sequence>
<name>C2M9J2_9PORP</name>
<evidence type="ECO:0000256" key="1">
    <source>
        <dbReference type="ARBA" id="ARBA00004167"/>
    </source>
</evidence>
<dbReference type="GO" id="GO:0005886">
    <property type="term" value="C:plasma membrane"/>
    <property type="evidence" value="ECO:0007669"/>
    <property type="project" value="UniProtKB-SubCell"/>
</dbReference>
<feature type="domain" description="Penicillin-binding protein dimerisation" evidence="13">
    <location>
        <begin position="52"/>
        <end position="222"/>
    </location>
</feature>
<evidence type="ECO:0000256" key="10">
    <source>
        <dbReference type="ARBA" id="ARBA00023316"/>
    </source>
</evidence>
<dbReference type="OrthoDB" id="9766847at2"/>
<evidence type="ECO:0000259" key="12">
    <source>
        <dbReference type="Pfam" id="PF00905"/>
    </source>
</evidence>
<keyword evidence="9 11" id="KW-0472">Membrane</keyword>
<protein>
    <submittedName>
        <fullName evidence="14">Putative penicillin-binding protein 2</fullName>
    </submittedName>
</protein>
<keyword evidence="4" id="KW-0121">Carboxypeptidase</keyword>
<dbReference type="GO" id="GO:0008360">
    <property type="term" value="P:regulation of cell shape"/>
    <property type="evidence" value="ECO:0007669"/>
    <property type="project" value="UniProtKB-KW"/>
</dbReference>
<evidence type="ECO:0000256" key="8">
    <source>
        <dbReference type="ARBA" id="ARBA00022989"/>
    </source>
</evidence>
<dbReference type="GO" id="GO:0071555">
    <property type="term" value="P:cell wall organization"/>
    <property type="evidence" value="ECO:0007669"/>
    <property type="project" value="UniProtKB-KW"/>
</dbReference>
<reference evidence="14 15" key="1">
    <citation type="submission" date="2009-04" db="EMBL/GenBank/DDBJ databases">
        <authorList>
            <person name="Sebastian Y."/>
            <person name="Madupu R."/>
            <person name="Durkin A.S."/>
            <person name="Torralba M."/>
            <person name="Methe B."/>
            <person name="Sutton G.G."/>
            <person name="Strausberg R.L."/>
            <person name="Nelson K.E."/>
        </authorList>
    </citation>
    <scope>NUCLEOTIDE SEQUENCE [LARGE SCALE GENOMIC DNA]</scope>
    <source>
        <strain evidence="14 15">60-3</strain>
    </source>
</reference>
<gene>
    <name evidence="14" type="primary">mrdA</name>
    <name evidence="14" type="ORF">PORUE0001_0142</name>
</gene>
<evidence type="ECO:0000256" key="4">
    <source>
        <dbReference type="ARBA" id="ARBA00022645"/>
    </source>
</evidence>
<keyword evidence="8 11" id="KW-1133">Transmembrane helix</keyword>
<evidence type="ECO:0000256" key="2">
    <source>
        <dbReference type="ARBA" id="ARBA00004236"/>
    </source>
</evidence>
<dbReference type="SUPFAM" id="SSF56519">
    <property type="entry name" value="Penicillin binding protein dimerisation domain"/>
    <property type="match status" value="1"/>
</dbReference>
<dbReference type="EMBL" id="ACLR01000034">
    <property type="protein sequence ID" value="EEK17564.1"/>
    <property type="molecule type" value="Genomic_DNA"/>
</dbReference>
<dbReference type="InterPro" id="IPR036138">
    <property type="entry name" value="PBP_dimer_sf"/>
</dbReference>
<comment type="subcellular location">
    <subcellularLocation>
        <location evidence="2">Cell membrane</location>
    </subcellularLocation>
    <subcellularLocation>
        <location evidence="1">Membrane</location>
        <topology evidence="1">Single-pass membrane protein</topology>
    </subcellularLocation>
</comment>
<evidence type="ECO:0000313" key="15">
    <source>
        <dbReference type="Proteomes" id="UP000003303"/>
    </source>
</evidence>
<keyword evidence="15" id="KW-1185">Reference proteome</keyword>
<dbReference type="FunFam" id="3.40.710.10:FF:000024">
    <property type="entry name" value="Penicillin-binding protein 2"/>
    <property type="match status" value="1"/>
</dbReference>
<dbReference type="eggNOG" id="COG0768">
    <property type="taxonomic scope" value="Bacteria"/>
</dbReference>
<dbReference type="Pfam" id="PF00905">
    <property type="entry name" value="Transpeptidase"/>
    <property type="match status" value="1"/>
</dbReference>
<dbReference type="Pfam" id="PF03717">
    <property type="entry name" value="PBP_dimer"/>
    <property type="match status" value="1"/>
</dbReference>
<comment type="caution">
    <text evidence="14">The sequence shown here is derived from an EMBL/GenBank/DDBJ whole genome shotgun (WGS) entry which is preliminary data.</text>
</comment>
<dbReference type="GO" id="GO:0008658">
    <property type="term" value="F:penicillin binding"/>
    <property type="evidence" value="ECO:0007669"/>
    <property type="project" value="InterPro"/>
</dbReference>
<dbReference type="InterPro" id="IPR012338">
    <property type="entry name" value="Beta-lactam/transpept-like"/>
</dbReference>
<dbReference type="InterPro" id="IPR001460">
    <property type="entry name" value="PCN-bd_Tpept"/>
</dbReference>
<dbReference type="Proteomes" id="UP000003303">
    <property type="component" value="Unassembled WGS sequence"/>
</dbReference>
<dbReference type="GO" id="GO:0009252">
    <property type="term" value="P:peptidoglycan biosynthetic process"/>
    <property type="evidence" value="ECO:0007669"/>
    <property type="project" value="UniProtKB-KW"/>
</dbReference>
<dbReference type="STRING" id="596327.PORUE0001_0142"/>
<keyword evidence="7" id="KW-0573">Peptidoglycan synthesis</keyword>
<dbReference type="Gene3D" id="3.40.710.10">
    <property type="entry name" value="DD-peptidase/beta-lactamase superfamily"/>
    <property type="match status" value="1"/>
</dbReference>
<organism evidence="14 15">
    <name type="scientific">Porphyromonas uenonis 60-3</name>
    <dbReference type="NCBI Taxonomy" id="596327"/>
    <lineage>
        <taxon>Bacteria</taxon>
        <taxon>Pseudomonadati</taxon>
        <taxon>Bacteroidota</taxon>
        <taxon>Bacteroidia</taxon>
        <taxon>Bacteroidales</taxon>
        <taxon>Porphyromonadaceae</taxon>
        <taxon>Porphyromonas</taxon>
    </lineage>
</organism>
<dbReference type="PANTHER" id="PTHR30627">
    <property type="entry name" value="PEPTIDOGLYCAN D,D-TRANSPEPTIDASE"/>
    <property type="match status" value="1"/>
</dbReference>
<evidence type="ECO:0000256" key="7">
    <source>
        <dbReference type="ARBA" id="ARBA00022984"/>
    </source>
</evidence>
<evidence type="ECO:0000256" key="9">
    <source>
        <dbReference type="ARBA" id="ARBA00023136"/>
    </source>
</evidence>
<evidence type="ECO:0000256" key="5">
    <source>
        <dbReference type="ARBA" id="ARBA00022692"/>
    </source>
</evidence>
<dbReference type="RefSeq" id="WP_007364599.1">
    <property type="nucleotide sequence ID" value="NZ_ACLR01000034.1"/>
</dbReference>
<dbReference type="InterPro" id="IPR050515">
    <property type="entry name" value="Beta-lactam/transpept"/>
</dbReference>
<evidence type="ECO:0000259" key="13">
    <source>
        <dbReference type="Pfam" id="PF03717"/>
    </source>
</evidence>
<keyword evidence="5 11" id="KW-0812">Transmembrane</keyword>
<dbReference type="PANTHER" id="PTHR30627:SF2">
    <property type="entry name" value="PEPTIDOGLYCAN D,D-TRANSPEPTIDASE MRDA"/>
    <property type="match status" value="1"/>
</dbReference>
<dbReference type="GO" id="GO:0071972">
    <property type="term" value="F:peptidoglycan L,D-transpeptidase activity"/>
    <property type="evidence" value="ECO:0007669"/>
    <property type="project" value="TreeGrafter"/>
</dbReference>
<keyword evidence="3" id="KW-1003">Cell membrane</keyword>
<keyword evidence="4" id="KW-0645">Protease</keyword>
<keyword evidence="4" id="KW-0378">Hydrolase</keyword>
<evidence type="ECO:0000256" key="6">
    <source>
        <dbReference type="ARBA" id="ARBA00022960"/>
    </source>
</evidence>
<evidence type="ECO:0000313" key="14">
    <source>
        <dbReference type="EMBL" id="EEK17564.1"/>
    </source>
</evidence>
<accession>C2M9J2</accession>
<evidence type="ECO:0000256" key="11">
    <source>
        <dbReference type="SAM" id="Phobius"/>
    </source>
</evidence>
<dbReference type="Gene3D" id="3.90.1310.10">
    <property type="entry name" value="Penicillin-binding protein 2a (Domain 2)"/>
    <property type="match status" value="1"/>
</dbReference>